<proteinExistence type="predicted"/>
<dbReference type="EMBL" id="CAXHTA020000009">
    <property type="protein sequence ID" value="CAL5223680.1"/>
    <property type="molecule type" value="Genomic_DNA"/>
</dbReference>
<organism evidence="2 3">
    <name type="scientific">Coccomyxa viridis</name>
    <dbReference type="NCBI Taxonomy" id="1274662"/>
    <lineage>
        <taxon>Eukaryota</taxon>
        <taxon>Viridiplantae</taxon>
        <taxon>Chlorophyta</taxon>
        <taxon>core chlorophytes</taxon>
        <taxon>Trebouxiophyceae</taxon>
        <taxon>Trebouxiophyceae incertae sedis</taxon>
        <taxon>Coccomyxaceae</taxon>
        <taxon>Coccomyxa</taxon>
    </lineage>
</organism>
<gene>
    <name evidence="2" type="primary">g6231</name>
    <name evidence="2" type="ORF">VP750_LOCUS5339</name>
</gene>
<evidence type="ECO:0000313" key="2">
    <source>
        <dbReference type="EMBL" id="CAL5223680.1"/>
    </source>
</evidence>
<keyword evidence="3" id="KW-1185">Reference proteome</keyword>
<evidence type="ECO:0000256" key="1">
    <source>
        <dbReference type="SAM" id="MobiDB-lite"/>
    </source>
</evidence>
<name>A0ABP1FYT9_9CHLO</name>
<feature type="region of interest" description="Disordered" evidence="1">
    <location>
        <begin position="26"/>
        <end position="52"/>
    </location>
</feature>
<evidence type="ECO:0000313" key="3">
    <source>
        <dbReference type="Proteomes" id="UP001497392"/>
    </source>
</evidence>
<dbReference type="Proteomes" id="UP001497392">
    <property type="component" value="Unassembled WGS sequence"/>
</dbReference>
<sequence>MVSTSQQSTLGICNNAPSYSTYEFRSDKENVDPSEGQKQMSRAANAPGKGLKVRTDTWARRQAPLQDITAAHKHVSISKEKLKALRMVR</sequence>
<protein>
    <submittedName>
        <fullName evidence="2">G6231 protein</fullName>
    </submittedName>
</protein>
<comment type="caution">
    <text evidence="2">The sequence shown here is derived from an EMBL/GenBank/DDBJ whole genome shotgun (WGS) entry which is preliminary data.</text>
</comment>
<accession>A0ABP1FYT9</accession>
<reference evidence="2 3" key="1">
    <citation type="submission" date="2024-06" db="EMBL/GenBank/DDBJ databases">
        <authorList>
            <person name="Kraege A."/>
            <person name="Thomma B."/>
        </authorList>
    </citation>
    <scope>NUCLEOTIDE SEQUENCE [LARGE SCALE GENOMIC DNA]</scope>
</reference>